<feature type="compositionally biased region" description="Polar residues" evidence="1">
    <location>
        <begin position="337"/>
        <end position="362"/>
    </location>
</feature>
<gene>
    <name evidence="2" type="ORF">TraAM80_00569</name>
</gene>
<dbReference type="OMA" id="RWDDKHY"/>
<dbReference type="PROSITE" id="PS50096">
    <property type="entry name" value="IQ"/>
    <property type="match status" value="1"/>
</dbReference>
<sequence length="1264" mass="142351">MTLAGQPQESPQQSAETANNNAVDVNTALPDLEGPFKEVLTRSLEEVLQKRPADPISFLADHLLEKSDGHELEQHECLVANNIHCILRKACTRKNGAGVYQVPGLPLLQLNTPTAFELDAALRHLDTLTPPNAEVVVFIELPSPPTDLFFLKGVPYLTNITEQLLQRRRGATDAGLLSDDEEKEEECVGSAKKVKSLLCDALNVGITTLQEEVAAVATPASRFRVVELPVVQSNFLDVFEIIDGALGMRKHYWDVRRTAHAEVPSAVFASFNPRMSNMTFSRIIAAILPLHEQLQRRRIASTLDINKTRIRQLNFSYVTQYWREVQQRRRKRDQERAQLNASLTRSETPKQQRSPRMMNSSVKKLKKAPNDVLTARVRRRENEDAIFLCVSQQLRSQAAIRIQALYRGYRLRKNVPTLLPPCEPVTDTACWVEDIPASVPALLRRTVEHLSRTHGELFGNYCVSCPPSPRCVTVLKPSRKVLKKEVDNDVDSETESWEEESVILPLKRQTRPPPHFNVLRRLMECEFLSRCNTIDYALSIQLDCSGLSVLQRHAYDCYKSSVLNLMHIAFLELYHRDMLPATVLGFSEYMQRLHRPVFGWLSAPHLFSRMTLHRSEDNALVPTVFCEREVMETERVLLIRAYGVGALFSPSCSLRLEQQESSTREEQCLDDLSPQLLPTTTAAGSRDVWVCKEVHAAPAFLSELFWEAALQNASHSLRESKVAWWSLQPDPAVYINGEPLVSVPRHELQEVPGRPRFDEHVVRIEETKQGLKAVMQVSPSRAVRGTPRADPWHSSYGSVGDGSSTTTLEGKGVDEPAASMRPPTVDEASYISTFGGSLLWEDVHLAQLLNQDISLYPAECLQAYSTVNVSEGQYGVPIVHASQQPLVVVPISEWRWRASGSLHDSSYLAGTSGSGDRSFRQSRLQLRESWCKVMDASKKCLPLVDRYQMSWEASNIALSQRNSFMSPGSTLRHDREPHTNSILVSEAETVDAVARRVAEHVLNEGNFVHERPWITPVCGRAWVTVFEQFVFKCLSQLREGYTIVLAVGDPSQLMLFNALCLLKHSMQSQKVAPEEPVDTACFGLFPKKRPFLEATSLLSDETISRLSFMHGFYKCVGELVKHSDVSVAEIEYVVLKVMQENSPGGLAFVNEISTLMKSAEQETNSRILVDTILAIVQRVELYCWLLLFQAFLTSPAAASVFDEHDTVVFPSFTAFVDDTALIAWMERIDPWISTPGKSPDPFHLRYSNGLRRWDDRNYIFSGAL</sequence>
<dbReference type="AlphaFoldDB" id="A0A422P2S6"/>
<protein>
    <submittedName>
        <fullName evidence="2">Uncharacterized protein</fullName>
    </submittedName>
</protein>
<name>A0A422P2S6_TRYRA</name>
<dbReference type="Gene3D" id="1.20.5.190">
    <property type="match status" value="1"/>
</dbReference>
<comment type="caution">
    <text evidence="2">The sequence shown here is derived from an EMBL/GenBank/DDBJ whole genome shotgun (WGS) entry which is preliminary data.</text>
</comment>
<dbReference type="InterPro" id="IPR007858">
    <property type="entry name" value="Dpy-30_motif"/>
</dbReference>
<feature type="compositionally biased region" description="Polar residues" evidence="1">
    <location>
        <begin position="795"/>
        <end position="808"/>
    </location>
</feature>
<dbReference type="Pfam" id="PF00612">
    <property type="entry name" value="IQ"/>
    <property type="match status" value="1"/>
</dbReference>
<feature type="compositionally biased region" description="Polar residues" evidence="1">
    <location>
        <begin position="1"/>
        <end position="14"/>
    </location>
</feature>
<feature type="region of interest" description="Disordered" evidence="1">
    <location>
        <begin position="775"/>
        <end position="822"/>
    </location>
</feature>
<organism evidence="2 3">
    <name type="scientific">Trypanosoma rangeli</name>
    <dbReference type="NCBI Taxonomy" id="5698"/>
    <lineage>
        <taxon>Eukaryota</taxon>
        <taxon>Discoba</taxon>
        <taxon>Euglenozoa</taxon>
        <taxon>Kinetoplastea</taxon>
        <taxon>Metakinetoplastina</taxon>
        <taxon>Trypanosomatida</taxon>
        <taxon>Trypanosomatidae</taxon>
        <taxon>Trypanosoma</taxon>
        <taxon>Herpetosoma</taxon>
    </lineage>
</organism>
<evidence type="ECO:0000313" key="3">
    <source>
        <dbReference type="Proteomes" id="UP000283634"/>
    </source>
</evidence>
<feature type="region of interest" description="Disordered" evidence="1">
    <location>
        <begin position="1"/>
        <end position="23"/>
    </location>
</feature>
<evidence type="ECO:0000313" key="2">
    <source>
        <dbReference type="EMBL" id="RNF12009.1"/>
    </source>
</evidence>
<dbReference type="VEuPathDB" id="TriTrypDB:TRSC58_00826"/>
<feature type="region of interest" description="Disordered" evidence="1">
    <location>
        <begin position="333"/>
        <end position="369"/>
    </location>
</feature>
<dbReference type="Proteomes" id="UP000283634">
    <property type="component" value="Unassembled WGS sequence"/>
</dbReference>
<dbReference type="CDD" id="cd23767">
    <property type="entry name" value="IQCD"/>
    <property type="match status" value="1"/>
</dbReference>
<dbReference type="OrthoDB" id="241982at2759"/>
<accession>A0A422P2S6</accession>
<dbReference type="RefSeq" id="XP_029242509.1">
    <property type="nucleotide sequence ID" value="XM_029377642.1"/>
</dbReference>
<proteinExistence type="predicted"/>
<dbReference type="Pfam" id="PF05186">
    <property type="entry name" value="Dpy-30"/>
    <property type="match status" value="1"/>
</dbReference>
<keyword evidence="3" id="KW-1185">Reference proteome</keyword>
<dbReference type="InterPro" id="IPR000048">
    <property type="entry name" value="IQ_motif_EF-hand-BS"/>
</dbReference>
<reference evidence="2 3" key="1">
    <citation type="journal article" date="2018" name="BMC Genomics">
        <title>Genomic comparison of Trypanosoma conorhini and Trypanosoma rangeli to Trypanosoma cruzi strains of high and low virulence.</title>
        <authorList>
            <person name="Bradwell K.R."/>
            <person name="Koparde V.N."/>
            <person name="Matveyev A.V."/>
            <person name="Serrano M.G."/>
            <person name="Alves J.M."/>
            <person name="Parikh H."/>
            <person name="Huang B."/>
            <person name="Lee V."/>
            <person name="Espinosa-Alvarez O."/>
            <person name="Ortiz P.A."/>
            <person name="Costa-Martins A.G."/>
            <person name="Teixeira M.M."/>
            <person name="Buck G.A."/>
        </authorList>
    </citation>
    <scope>NUCLEOTIDE SEQUENCE [LARGE SCALE GENOMIC DNA]</scope>
    <source>
        <strain evidence="2 3">AM80</strain>
    </source>
</reference>
<dbReference type="SMART" id="SM00015">
    <property type="entry name" value="IQ"/>
    <property type="match status" value="1"/>
</dbReference>
<evidence type="ECO:0000256" key="1">
    <source>
        <dbReference type="SAM" id="MobiDB-lite"/>
    </source>
</evidence>
<dbReference type="GeneID" id="40324502"/>
<dbReference type="EMBL" id="MKGL01000010">
    <property type="protein sequence ID" value="RNF12009.1"/>
    <property type="molecule type" value="Genomic_DNA"/>
</dbReference>
<dbReference type="Gene3D" id="1.20.890.10">
    <property type="entry name" value="cAMP-dependent protein kinase regulatory subunit, dimerization-anchoring domain"/>
    <property type="match status" value="1"/>
</dbReference>